<dbReference type="OrthoDB" id="154414at2"/>
<dbReference type="RefSeq" id="WP_043986965.1">
    <property type="nucleotide sequence ID" value="NZ_JXST01000030.1"/>
</dbReference>
<dbReference type="InterPro" id="IPR002347">
    <property type="entry name" value="SDR_fam"/>
</dbReference>
<dbReference type="SUPFAM" id="SSF51735">
    <property type="entry name" value="NAD(P)-binding Rossmann-fold domains"/>
    <property type="match status" value="1"/>
</dbReference>
<dbReference type="PRINTS" id="PR00081">
    <property type="entry name" value="GDHRDH"/>
</dbReference>
<dbReference type="PANTHER" id="PTHR43639">
    <property type="entry name" value="OXIDOREDUCTASE, SHORT-CHAIN DEHYDROGENASE/REDUCTASE FAMILY (AFU_ORTHOLOGUE AFUA_5G02870)"/>
    <property type="match status" value="1"/>
</dbReference>
<keyword evidence="2" id="KW-0560">Oxidoreductase</keyword>
<comment type="caution">
    <text evidence="3">The sequence shown here is derived from an EMBL/GenBank/DDBJ whole genome shotgun (WGS) entry which is preliminary data.</text>
</comment>
<comment type="similarity">
    <text evidence="1">Belongs to the short-chain dehydrogenases/reductases (SDR) family.</text>
</comment>
<dbReference type="Pfam" id="PF13561">
    <property type="entry name" value="adh_short_C2"/>
    <property type="match status" value="1"/>
</dbReference>
<evidence type="ECO:0000313" key="4">
    <source>
        <dbReference type="Proteomes" id="UP000032221"/>
    </source>
</evidence>
<dbReference type="Proteomes" id="UP000032221">
    <property type="component" value="Unassembled WGS sequence"/>
</dbReference>
<protein>
    <submittedName>
        <fullName evidence="3">Oxidoreductase</fullName>
    </submittedName>
</protein>
<sequence length="246" mass="25203">MSDLTGKRALVTGAARGIGAAIAVDLAARGADVAITYQHSADYAETVTAKIRSHGRRAAAIQADSADAAAVTWSIDETVSQIGGLDILVNNAGVLHSAPLAETTLEQIDHMIAVNIRSVVLASRAAIAYLPDGGRIVSLGSCLAERVAIDYATVYSMSKSALLSFTRGLARELGPRHITVNLVHPGPTDTDMNPADGAGADGLRELMALGRFSNVVDIASAVGFLASPAARNITGTGITVDGGMNA</sequence>
<name>A0A0D1LGR3_9MYCO</name>
<keyword evidence="4" id="KW-1185">Reference proteome</keyword>
<gene>
    <name evidence="3" type="ORF">TL10_19875</name>
</gene>
<evidence type="ECO:0000256" key="1">
    <source>
        <dbReference type="ARBA" id="ARBA00006484"/>
    </source>
</evidence>
<dbReference type="AlphaFoldDB" id="A0A0D1LGR3"/>
<dbReference type="GO" id="GO:0016491">
    <property type="term" value="F:oxidoreductase activity"/>
    <property type="evidence" value="ECO:0007669"/>
    <property type="project" value="UniProtKB-KW"/>
</dbReference>
<dbReference type="PATRIC" id="fig|280871.6.peg.4117"/>
<dbReference type="EMBL" id="JXST01000030">
    <property type="protein sequence ID" value="KIU15216.1"/>
    <property type="molecule type" value="Genomic_DNA"/>
</dbReference>
<dbReference type="PANTHER" id="PTHR43639:SF1">
    <property type="entry name" value="SHORT-CHAIN DEHYDROGENASE_REDUCTASE FAMILY PROTEIN"/>
    <property type="match status" value="1"/>
</dbReference>
<dbReference type="PRINTS" id="PR00080">
    <property type="entry name" value="SDRFAMILY"/>
</dbReference>
<proteinExistence type="inferred from homology"/>
<dbReference type="InterPro" id="IPR036291">
    <property type="entry name" value="NAD(P)-bd_dom_sf"/>
</dbReference>
<dbReference type="FunFam" id="3.40.50.720:FF:000084">
    <property type="entry name" value="Short-chain dehydrogenase reductase"/>
    <property type="match status" value="1"/>
</dbReference>
<evidence type="ECO:0000256" key="2">
    <source>
        <dbReference type="ARBA" id="ARBA00023002"/>
    </source>
</evidence>
<reference evidence="3 4" key="1">
    <citation type="submission" date="2015-01" db="EMBL/GenBank/DDBJ databases">
        <title>Genome sequence of Mycobacterium llatzerense and Mycobacterium immunogenum recovered from brain abscess.</title>
        <authorList>
            <person name="Greninger A.L."/>
            <person name="Langelier C."/>
            <person name="Cunningham G."/>
            <person name="Chiu C.Y."/>
            <person name="Miller S."/>
        </authorList>
    </citation>
    <scope>NUCLEOTIDE SEQUENCE [LARGE SCALE GENOMIC DNA]</scope>
    <source>
        <strain evidence="3 4">CLUC14</strain>
    </source>
</reference>
<accession>A0A0D1LGR3</accession>
<dbReference type="Gene3D" id="3.40.50.720">
    <property type="entry name" value="NAD(P)-binding Rossmann-like Domain"/>
    <property type="match status" value="1"/>
</dbReference>
<evidence type="ECO:0000313" key="3">
    <source>
        <dbReference type="EMBL" id="KIU15216.1"/>
    </source>
</evidence>
<dbReference type="STRING" id="280871.TL10_19875"/>
<organism evidence="3 4">
    <name type="scientific">Mycolicibacterium llatzerense</name>
    <dbReference type="NCBI Taxonomy" id="280871"/>
    <lineage>
        <taxon>Bacteria</taxon>
        <taxon>Bacillati</taxon>
        <taxon>Actinomycetota</taxon>
        <taxon>Actinomycetes</taxon>
        <taxon>Mycobacteriales</taxon>
        <taxon>Mycobacteriaceae</taxon>
        <taxon>Mycolicibacterium</taxon>
    </lineage>
</organism>